<dbReference type="RefSeq" id="WP_146446737.1">
    <property type="nucleotide sequence ID" value="NZ_SJPR01000009.1"/>
</dbReference>
<dbReference type="OrthoDB" id="120306at2"/>
<organism evidence="1 2">
    <name type="scientific">Botrimarina colliarenosi</name>
    <dbReference type="NCBI Taxonomy" id="2528001"/>
    <lineage>
        <taxon>Bacteria</taxon>
        <taxon>Pseudomonadati</taxon>
        <taxon>Planctomycetota</taxon>
        <taxon>Planctomycetia</taxon>
        <taxon>Pirellulales</taxon>
        <taxon>Lacipirellulaceae</taxon>
        <taxon>Botrimarina</taxon>
    </lineage>
</organism>
<dbReference type="Proteomes" id="UP000317421">
    <property type="component" value="Unassembled WGS sequence"/>
</dbReference>
<dbReference type="EMBL" id="SJPR01000009">
    <property type="protein sequence ID" value="TWT92927.1"/>
    <property type="molecule type" value="Genomic_DNA"/>
</dbReference>
<reference evidence="1 2" key="1">
    <citation type="submission" date="2019-02" db="EMBL/GenBank/DDBJ databases">
        <title>Deep-cultivation of Planctomycetes and their phenomic and genomic characterization uncovers novel biology.</title>
        <authorList>
            <person name="Wiegand S."/>
            <person name="Jogler M."/>
            <person name="Boedeker C."/>
            <person name="Pinto D."/>
            <person name="Vollmers J."/>
            <person name="Rivas-Marin E."/>
            <person name="Kohn T."/>
            <person name="Peeters S.H."/>
            <person name="Heuer A."/>
            <person name="Rast P."/>
            <person name="Oberbeckmann S."/>
            <person name="Bunk B."/>
            <person name="Jeske O."/>
            <person name="Meyerdierks A."/>
            <person name="Storesund J.E."/>
            <person name="Kallscheuer N."/>
            <person name="Luecker S."/>
            <person name="Lage O.M."/>
            <person name="Pohl T."/>
            <person name="Merkel B.J."/>
            <person name="Hornburger P."/>
            <person name="Mueller R.-W."/>
            <person name="Bruemmer F."/>
            <person name="Labrenz M."/>
            <person name="Spormann A.M."/>
            <person name="Op Den Camp H."/>
            <person name="Overmann J."/>
            <person name="Amann R."/>
            <person name="Jetten M.S.M."/>
            <person name="Mascher T."/>
            <person name="Medema M.H."/>
            <person name="Devos D.P."/>
            <person name="Kaster A.-K."/>
            <person name="Ovreas L."/>
            <person name="Rohde M."/>
            <person name="Galperin M.Y."/>
            <person name="Jogler C."/>
        </authorList>
    </citation>
    <scope>NUCLEOTIDE SEQUENCE [LARGE SCALE GENOMIC DNA]</scope>
    <source>
        <strain evidence="1 2">Pla108</strain>
    </source>
</reference>
<comment type="caution">
    <text evidence="1">The sequence shown here is derived from an EMBL/GenBank/DDBJ whole genome shotgun (WGS) entry which is preliminary data.</text>
</comment>
<evidence type="ECO:0000313" key="2">
    <source>
        <dbReference type="Proteomes" id="UP000317421"/>
    </source>
</evidence>
<accession>A0A5C6A0T1</accession>
<name>A0A5C6A0T1_9BACT</name>
<proteinExistence type="predicted"/>
<protein>
    <submittedName>
        <fullName evidence="1">Uncharacterized protein</fullName>
    </submittedName>
</protein>
<keyword evidence="2" id="KW-1185">Reference proteome</keyword>
<gene>
    <name evidence="1" type="ORF">Pla108_40670</name>
</gene>
<dbReference type="AlphaFoldDB" id="A0A5C6A0T1"/>
<sequence length="63" mass="6973">MTVGRRGKGTKVMGFADGNGISYRGADSTPLCKRFAERGIELVYPHRNGHVGKNAQDGRRLRR</sequence>
<evidence type="ECO:0000313" key="1">
    <source>
        <dbReference type="EMBL" id="TWT92927.1"/>
    </source>
</evidence>